<keyword evidence="3" id="KW-0812">Transmembrane</keyword>
<dbReference type="RefSeq" id="WP_210900454.1">
    <property type="nucleotide sequence ID" value="NZ_CP071696.1"/>
</dbReference>
<reference evidence="4" key="1">
    <citation type="submission" date="2021-03" db="EMBL/GenBank/DDBJ databases">
        <title>Agromyces archimandritus sp. nov., isolated from the cockroach Archimandrita tessellata.</title>
        <authorList>
            <person name="Guzman J."/>
            <person name="Ortuzar M."/>
            <person name="Poehlein A."/>
            <person name="Daniel R."/>
            <person name="Trujillo M."/>
            <person name="Vilcinskas A."/>
        </authorList>
    </citation>
    <scope>NUCLEOTIDE SEQUENCE</scope>
    <source>
        <strain evidence="4">G127AT</strain>
    </source>
</reference>
<dbReference type="KEGG" id="aarc:G127AT_04590"/>
<feature type="compositionally biased region" description="Basic residues" evidence="2">
    <location>
        <begin position="18"/>
        <end position="28"/>
    </location>
</feature>
<name>A0A975FNQ7_9MICO</name>
<evidence type="ECO:0000256" key="1">
    <source>
        <dbReference type="SAM" id="Coils"/>
    </source>
</evidence>
<protein>
    <submittedName>
        <fullName evidence="4">Uncharacterized protein</fullName>
    </submittedName>
</protein>
<keyword evidence="3" id="KW-0472">Membrane</keyword>
<evidence type="ECO:0000256" key="2">
    <source>
        <dbReference type="SAM" id="MobiDB-lite"/>
    </source>
</evidence>
<proteinExistence type="predicted"/>
<keyword evidence="1" id="KW-0175">Coiled coil</keyword>
<feature type="transmembrane region" description="Helical" evidence="3">
    <location>
        <begin position="194"/>
        <end position="215"/>
    </location>
</feature>
<evidence type="ECO:0000313" key="4">
    <source>
        <dbReference type="EMBL" id="QTX05499.1"/>
    </source>
</evidence>
<feature type="transmembrane region" description="Helical" evidence="3">
    <location>
        <begin position="167"/>
        <end position="188"/>
    </location>
</feature>
<feature type="coiled-coil region" evidence="1">
    <location>
        <begin position="220"/>
        <end position="254"/>
    </location>
</feature>
<feature type="region of interest" description="Disordered" evidence="2">
    <location>
        <begin position="1"/>
        <end position="36"/>
    </location>
</feature>
<evidence type="ECO:0000256" key="3">
    <source>
        <dbReference type="SAM" id="Phobius"/>
    </source>
</evidence>
<feature type="transmembrane region" description="Helical" evidence="3">
    <location>
        <begin position="104"/>
        <end position="126"/>
    </location>
</feature>
<dbReference type="EMBL" id="CP071696">
    <property type="protein sequence ID" value="QTX05499.1"/>
    <property type="molecule type" value="Genomic_DNA"/>
</dbReference>
<feature type="transmembrane region" description="Helical" evidence="3">
    <location>
        <begin position="132"/>
        <end position="155"/>
    </location>
</feature>
<feature type="compositionally biased region" description="Basic and acidic residues" evidence="2">
    <location>
        <begin position="1"/>
        <end position="17"/>
    </location>
</feature>
<gene>
    <name evidence="4" type="ORF">G127AT_04590</name>
</gene>
<organism evidence="4 5">
    <name type="scientific">Agromyces archimandritae</name>
    <dbReference type="NCBI Taxonomy" id="2781962"/>
    <lineage>
        <taxon>Bacteria</taxon>
        <taxon>Bacillati</taxon>
        <taxon>Actinomycetota</taxon>
        <taxon>Actinomycetes</taxon>
        <taxon>Micrococcales</taxon>
        <taxon>Microbacteriaceae</taxon>
        <taxon>Agromyces</taxon>
    </lineage>
</organism>
<accession>A0A975FNQ7</accession>
<keyword evidence="3" id="KW-1133">Transmembrane helix</keyword>
<sequence>MAEGIADARGRPRGRDRARGRRPIRRAGRPAERRARLERDLATAEREAFLADPELAAAFERETAAFTAAAERIADAHDGARIVAQITEQEEAHGPRLGRMGAGLVSLALLVPSAVALGVVVVVAIERTASEWPLWAAAALTGIAGGTALVAAVAVGRGRRALGAPRWAAWAAAVLLAAVAAASVQIAIEGGWLRAAPCLAAAALACLAVVVFAVMDRVTASRCRRLLEEETAELRQARDALDRALAEARHAATQGLAVDGDGTALRAVVEERRRRLDALLAAGRLTSAERAKLESVAPGAICLGELLGEVLGDGRAGGSGR</sequence>
<keyword evidence="5" id="KW-1185">Reference proteome</keyword>
<dbReference type="AlphaFoldDB" id="A0A975FNQ7"/>
<dbReference type="Proteomes" id="UP000671914">
    <property type="component" value="Chromosome"/>
</dbReference>
<evidence type="ECO:0000313" key="5">
    <source>
        <dbReference type="Proteomes" id="UP000671914"/>
    </source>
</evidence>